<accession>A0ABW5CTJ2</accession>
<proteinExistence type="predicted"/>
<protein>
    <submittedName>
        <fullName evidence="2">Carboxypeptidase-like regulatory domain-containing protein</fullName>
    </submittedName>
</protein>
<dbReference type="InterPro" id="IPR008969">
    <property type="entry name" value="CarboxyPept-like_regulatory"/>
</dbReference>
<keyword evidence="3" id="KW-1185">Reference proteome</keyword>
<dbReference type="PANTHER" id="PTHR40094:SF1">
    <property type="entry name" value="UBIQUITIN DOMAIN-CONTAINING PROTEIN"/>
    <property type="match status" value="1"/>
</dbReference>
<evidence type="ECO:0000259" key="1">
    <source>
        <dbReference type="SMART" id="SM01360"/>
    </source>
</evidence>
<dbReference type="Pfam" id="PF13715">
    <property type="entry name" value="CarbopepD_reg_2"/>
    <property type="match status" value="1"/>
</dbReference>
<dbReference type="InterPro" id="IPR037066">
    <property type="entry name" value="Plug_dom_sf"/>
</dbReference>
<dbReference type="Pfam" id="PF00207">
    <property type="entry name" value="A2M"/>
    <property type="match status" value="1"/>
</dbReference>
<feature type="domain" description="Alpha-2-macroglobulin" evidence="1">
    <location>
        <begin position="1144"/>
        <end position="1233"/>
    </location>
</feature>
<dbReference type="Gene3D" id="2.60.40.1120">
    <property type="entry name" value="Carboxypeptidase-like, regulatory domain"/>
    <property type="match status" value="1"/>
</dbReference>
<organism evidence="2 3">
    <name type="scientific">Pontibacter ruber</name>
    <dbReference type="NCBI Taxonomy" id="1343895"/>
    <lineage>
        <taxon>Bacteria</taxon>
        <taxon>Pseudomonadati</taxon>
        <taxon>Bacteroidota</taxon>
        <taxon>Cytophagia</taxon>
        <taxon>Cytophagales</taxon>
        <taxon>Hymenobacteraceae</taxon>
        <taxon>Pontibacter</taxon>
    </lineage>
</organism>
<dbReference type="SUPFAM" id="SSF48239">
    <property type="entry name" value="Terpenoid cyclases/Protein prenyltransferases"/>
    <property type="match status" value="1"/>
</dbReference>
<dbReference type="RefSeq" id="WP_250429219.1">
    <property type="nucleotide sequence ID" value="NZ_JALPRR010000002.1"/>
</dbReference>
<dbReference type="Gene3D" id="1.50.10.20">
    <property type="match status" value="1"/>
</dbReference>
<dbReference type="SMART" id="SM01360">
    <property type="entry name" value="A2M"/>
    <property type="match status" value="1"/>
</dbReference>
<dbReference type="SUPFAM" id="SSF56935">
    <property type="entry name" value="Porins"/>
    <property type="match status" value="1"/>
</dbReference>
<dbReference type="InterPro" id="IPR051802">
    <property type="entry name" value="YfhM-like"/>
</dbReference>
<dbReference type="InterPro" id="IPR008930">
    <property type="entry name" value="Terpenoid_cyclase/PrenylTrfase"/>
</dbReference>
<sequence length="1771" mass="200966">MEDDSHHTYYRRSILGKLIYTRPVYYLWRPFYDFYKSVRWLHPQGWVRSVFSLFDEDYRRSENTNQYTGFFITNKPKYQPGDTVKYKAFIVDKKGRPVKGNAILYLNKYGAKARDLGTIQPYKQGAYEGYFILHDSLKLQLDQQYNLVLSKPGKKKETYITQNFRYEDYELKENSYKLALNHKEHQSGQSNSITVRGTDANGMNLLDARVEIVVRTNRIGKSELPLVFITDTLWVHQQPLDAAGETSITIPESIFPEASIYYSVTATFLNSSNERFVDTKEARYHYTLGRISFSLLQDSVLVQYLEGNQPKPKEAVLTAYNADYDALTVSKVTLPILVPLNAYAAGYKVESGKISEDLDLTEKEALLTLQTSRSDDSLIVAIQNPRRLPYWYYVYRGEKLVARGKGNNADELTRYQATGDKPYFVNVHYMWAGEMHKLQDDAPLQKYLLSIDLQSPMVVYPGQQANLKVKVKDFAGKPVPDVDLTAYALTSKFKHQNVPGLPNWNKYKKQKPTRELAIKDDFNSGSKLMDWAYWSRRMGLDSIAYYHFLYPKKGFFTDYSGTMDSITQVSPFVVDSGRVVPVHVVYLDNVPVYFSQTDVLPAYAFAADSGYHNIKLRTADKLITLDSVYLKHKYKLVLSADITGAQNPIAKAAEKYRLSDQERSNLYRYLFYVEHKPRDYSAYLKQGNRVSLLAEKFTDHPVYHPEGALLVGPYSPNWMQYVRLNRFTTNFMMEPAYTYYFGPSLLKMRQMEVLKYIATLPLWDKRERKPELIKMEAMTERKVQESWEEAQNERLLSKLYTSNTSHRSSTGTGRIGWSLQPSPEQKIKLVLLHKTGKPDSLLIYPRESTILFNLKPATYTLTLSFESGLFASADVKVKPFGQTQVYFDSVAVKQASGQSKHLLQLIEDRIQSLKKGETATAVEQQQFLQLTQQTTYSYNTGYEQYSHEVSGVVVDKNTGESLPGVAVILKGTTTGAATDANGRYKLHVPANGVLVYRFIGYVSEEVAVNGRESIDVALEADARQLQEVVVVGYGMERRSKAVSFSVSNALAGQVAGVQIRGAASIKAEDAKPLIIVDGVPYNGSQADLKNITSTKTLKGDEATALYGSLGAAGVIIITTKNGGALGTESPENVHSIRNNFSDYAFWQPRLTTNKQGEASFNVTFPDDITSWNAYVLGMNNRKYSGSHASSIKSFKAMMATLHLPRFMVEGDKAHVVGKALNYLPDSAQVTTYFEVNGERRNARQRLLQKSFTDTLHITAPGLAPDSVEVLYTLQKEGSVADGEKRFVSIYPKGVAETTGNFLSLHADTTFSLSFDLAKGPVTMRTQGDLLEVMLDEIDYLHKYEYWCSEQAASKLKGLLLEKRIRQYLSQPFEHDHMTQKLIKHLEKSQQKNGAWAWWQEGPAYAWITNQVSEALVLAKKEGYTVKVEEQKLKDYLVYTLESELYTDKLTALETLHQLKAEVDYSRYVQELAKKRKLTLEDQLRLSRMRQSLGIPVQLDTLQKYKKQTMLGGLYWGQEKYSLFNNNITNTLLAYQILSAAGNKEKELAQIRAYLVNERRAGHWRNTYESARILETLLPDLLQPENGSRKGAISNIRFSGAVNFESKSNVTDTTFTATKPLVVKKEGKLPLFFTAYQTTWNSAPEPINKDFTITTSLKGLKGDAVLQAGTPVEMLVEVEVKADADYVMIEVPIPASCSYDSKTGKGPFEVHREYFRNKVSIFCDRLPKGKYTYSIKLLPRYTGSYTLNPAKAELMYFPTFFGRNKIKKVVVK</sequence>
<dbReference type="Gene3D" id="2.60.40.1930">
    <property type="match status" value="1"/>
</dbReference>
<gene>
    <name evidence="2" type="ORF">ACFSKP_03610</name>
</gene>
<dbReference type="PANTHER" id="PTHR40094">
    <property type="entry name" value="ALPHA-2-MACROGLOBULIN HOMOLOG"/>
    <property type="match status" value="1"/>
</dbReference>
<dbReference type="Gene3D" id="2.170.130.10">
    <property type="entry name" value="TonB-dependent receptor, plug domain"/>
    <property type="match status" value="1"/>
</dbReference>
<dbReference type="Gene3D" id="2.20.130.20">
    <property type="match status" value="1"/>
</dbReference>
<dbReference type="InterPro" id="IPR041246">
    <property type="entry name" value="Bact_MG10"/>
</dbReference>
<evidence type="ECO:0000313" key="2">
    <source>
        <dbReference type="EMBL" id="MFD2245325.1"/>
    </source>
</evidence>
<dbReference type="SUPFAM" id="SSF49464">
    <property type="entry name" value="Carboxypeptidase regulatory domain-like"/>
    <property type="match status" value="1"/>
</dbReference>
<dbReference type="EMBL" id="JBHUIM010000001">
    <property type="protein sequence ID" value="MFD2245325.1"/>
    <property type="molecule type" value="Genomic_DNA"/>
</dbReference>
<dbReference type="Proteomes" id="UP001597374">
    <property type="component" value="Unassembled WGS sequence"/>
</dbReference>
<evidence type="ECO:0000313" key="3">
    <source>
        <dbReference type="Proteomes" id="UP001597374"/>
    </source>
</evidence>
<dbReference type="Pfam" id="PF17973">
    <property type="entry name" value="bMG10"/>
    <property type="match status" value="1"/>
</dbReference>
<reference evidence="3" key="1">
    <citation type="journal article" date="2019" name="Int. J. Syst. Evol. Microbiol.">
        <title>The Global Catalogue of Microorganisms (GCM) 10K type strain sequencing project: providing services to taxonomists for standard genome sequencing and annotation.</title>
        <authorList>
            <consortium name="The Broad Institute Genomics Platform"/>
            <consortium name="The Broad Institute Genome Sequencing Center for Infectious Disease"/>
            <person name="Wu L."/>
            <person name="Ma J."/>
        </authorList>
    </citation>
    <scope>NUCLEOTIDE SEQUENCE [LARGE SCALE GENOMIC DNA]</scope>
    <source>
        <strain evidence="3">CGMCC 4.1782</strain>
    </source>
</reference>
<dbReference type="InterPro" id="IPR001599">
    <property type="entry name" value="Macroglobln_a2"/>
</dbReference>
<comment type="caution">
    <text evidence="2">The sequence shown here is derived from an EMBL/GenBank/DDBJ whole genome shotgun (WGS) entry which is preliminary data.</text>
</comment>
<name>A0ABW5CTJ2_9BACT</name>